<keyword evidence="7" id="KW-1185">Reference proteome</keyword>
<evidence type="ECO:0008006" key="8">
    <source>
        <dbReference type="Google" id="ProtNLM"/>
    </source>
</evidence>
<evidence type="ECO:0000256" key="2">
    <source>
        <dbReference type="ARBA" id="ARBA00022478"/>
    </source>
</evidence>
<proteinExistence type="predicted"/>
<dbReference type="GO" id="GO:0003677">
    <property type="term" value="F:DNA binding"/>
    <property type="evidence" value="ECO:0007669"/>
    <property type="project" value="InterPro"/>
</dbReference>
<feature type="region of interest" description="Disordered" evidence="5">
    <location>
        <begin position="1"/>
        <end position="125"/>
    </location>
</feature>
<accession>A0AAV6XLN6</accession>
<feature type="region of interest" description="Disordered" evidence="5">
    <location>
        <begin position="213"/>
        <end position="249"/>
    </location>
</feature>
<feature type="compositionally biased region" description="Acidic residues" evidence="5">
    <location>
        <begin position="105"/>
        <end position="121"/>
    </location>
</feature>
<dbReference type="GO" id="GO:0042797">
    <property type="term" value="P:tRNA transcription by RNA polymerase III"/>
    <property type="evidence" value="ECO:0007669"/>
    <property type="project" value="TreeGrafter"/>
</dbReference>
<keyword evidence="2" id="KW-0240">DNA-directed RNA polymerase</keyword>
<evidence type="ECO:0000313" key="7">
    <source>
        <dbReference type="Proteomes" id="UP000826271"/>
    </source>
</evidence>
<dbReference type="PANTHER" id="PTHR13408">
    <property type="entry name" value="DNA-DIRECTED RNA POLYMERASE III"/>
    <property type="match status" value="1"/>
</dbReference>
<comment type="caution">
    <text evidence="6">The sequence shown here is derived from an EMBL/GenBank/DDBJ whole genome shotgun (WGS) entry which is preliminary data.</text>
</comment>
<dbReference type="Pfam" id="PF05132">
    <property type="entry name" value="RNA_pol_Rpc4"/>
    <property type="match status" value="1"/>
</dbReference>
<evidence type="ECO:0000256" key="5">
    <source>
        <dbReference type="SAM" id="MobiDB-lite"/>
    </source>
</evidence>
<keyword evidence="4" id="KW-0539">Nucleus</keyword>
<protein>
    <recommendedName>
        <fullName evidence="8">DNA-directed RNA polymerase III subunit RPC4</fullName>
    </recommendedName>
</protein>
<feature type="compositionally biased region" description="Basic residues" evidence="5">
    <location>
        <begin position="11"/>
        <end position="25"/>
    </location>
</feature>
<organism evidence="6 7">
    <name type="scientific">Buddleja alternifolia</name>
    <dbReference type="NCBI Taxonomy" id="168488"/>
    <lineage>
        <taxon>Eukaryota</taxon>
        <taxon>Viridiplantae</taxon>
        <taxon>Streptophyta</taxon>
        <taxon>Embryophyta</taxon>
        <taxon>Tracheophyta</taxon>
        <taxon>Spermatophyta</taxon>
        <taxon>Magnoliopsida</taxon>
        <taxon>eudicotyledons</taxon>
        <taxon>Gunneridae</taxon>
        <taxon>Pentapetalae</taxon>
        <taxon>asterids</taxon>
        <taxon>lamiids</taxon>
        <taxon>Lamiales</taxon>
        <taxon>Scrophulariaceae</taxon>
        <taxon>Buddlejeae</taxon>
        <taxon>Buddleja</taxon>
    </lineage>
</organism>
<sequence length="325" mass="36043">MDPDPSSPSPRKVKFAPKAPPRRTPKPINTKMYSQDDDSDDDDKAQQSLSRKVAEHLARRGTKTAKKPSVQVAFSHGNTSTTIRTFGKQKERADDRSDAPKADESPLDDMESPVPETEELGENSMVLRDDLIVEKKKEYIEPWDYENSYYPTTLPWRMPNSGDPELLNEAEIAEPMEYDENTLHSASELGLLEQKDEPQMIFFQFPPNLPLSKRPVSVNKKEKADNSKVKGKEKVGSSTNPVSGHTSRTGCSLAELPEGHMGKMLVYKSGAVKLKLGDALFDVSPGSECISAQNVAAINTSGKHFCLIEDLNKRAIVMPDIDSLL</sequence>
<dbReference type="EMBL" id="WHWC01000006">
    <property type="protein sequence ID" value="KAG8381537.1"/>
    <property type="molecule type" value="Genomic_DNA"/>
</dbReference>
<keyword evidence="3" id="KW-0804">Transcription</keyword>
<dbReference type="InterPro" id="IPR007811">
    <property type="entry name" value="RPC4"/>
</dbReference>
<reference evidence="6" key="1">
    <citation type="submission" date="2019-10" db="EMBL/GenBank/DDBJ databases">
        <authorList>
            <person name="Zhang R."/>
            <person name="Pan Y."/>
            <person name="Wang J."/>
            <person name="Ma R."/>
            <person name="Yu S."/>
        </authorList>
    </citation>
    <scope>NUCLEOTIDE SEQUENCE</scope>
    <source>
        <strain evidence="6">LA-IB0</strain>
        <tissue evidence="6">Leaf</tissue>
    </source>
</reference>
<feature type="compositionally biased region" description="Polar residues" evidence="5">
    <location>
        <begin position="239"/>
        <end position="249"/>
    </location>
</feature>
<feature type="compositionally biased region" description="Basic and acidic residues" evidence="5">
    <location>
        <begin position="219"/>
        <end position="235"/>
    </location>
</feature>
<dbReference type="PANTHER" id="PTHR13408:SF0">
    <property type="entry name" value="DNA-DIRECTED RNA POLYMERASE III SUBUNIT RPC4"/>
    <property type="match status" value="1"/>
</dbReference>
<feature type="compositionally biased region" description="Basic and acidic residues" evidence="5">
    <location>
        <begin position="88"/>
        <end position="104"/>
    </location>
</feature>
<gene>
    <name evidence="6" type="ORF">BUALT_Bualt06G0132000</name>
</gene>
<evidence type="ECO:0000256" key="1">
    <source>
        <dbReference type="ARBA" id="ARBA00004123"/>
    </source>
</evidence>
<dbReference type="Proteomes" id="UP000826271">
    <property type="component" value="Unassembled WGS sequence"/>
</dbReference>
<evidence type="ECO:0000256" key="3">
    <source>
        <dbReference type="ARBA" id="ARBA00023163"/>
    </source>
</evidence>
<comment type="subcellular location">
    <subcellularLocation>
        <location evidence="1">Nucleus</location>
    </subcellularLocation>
</comment>
<evidence type="ECO:0000256" key="4">
    <source>
        <dbReference type="ARBA" id="ARBA00023242"/>
    </source>
</evidence>
<dbReference type="AlphaFoldDB" id="A0AAV6XLN6"/>
<dbReference type="GO" id="GO:0005666">
    <property type="term" value="C:RNA polymerase III complex"/>
    <property type="evidence" value="ECO:0007669"/>
    <property type="project" value="InterPro"/>
</dbReference>
<name>A0AAV6XLN6_9LAMI</name>
<evidence type="ECO:0000313" key="6">
    <source>
        <dbReference type="EMBL" id="KAG8381537.1"/>
    </source>
</evidence>